<dbReference type="Gene3D" id="3.40.630.30">
    <property type="match status" value="1"/>
</dbReference>
<dbReference type="PANTHER" id="PTHR13256">
    <property type="entry name" value="N-ACETYLTRANSFERASE 9"/>
    <property type="match status" value="1"/>
</dbReference>
<dbReference type="CTD" id="26151"/>
<keyword evidence="9" id="KW-1185">Reference proteome</keyword>
<name>A0A6P3W7C7_CLUHA</name>
<protein>
    <recommendedName>
        <fullName evidence="7">Alpha/beta-tubulin-N-acetyltransferase 9</fullName>
        <ecNumber evidence="6">2.3.1.308</ecNumber>
    </recommendedName>
</protein>
<dbReference type="KEGG" id="char:105907488"/>
<evidence type="ECO:0000313" key="10">
    <source>
        <dbReference type="RefSeq" id="XP_012691294.1"/>
    </source>
</evidence>
<dbReference type="GO" id="GO:0120519">
    <property type="term" value="F:tubulin N-terminal-methionine acetyltransferase activity"/>
    <property type="evidence" value="ECO:0007669"/>
    <property type="project" value="UniProtKB-EC"/>
</dbReference>
<dbReference type="AlphaFoldDB" id="A0A6P3W7C7"/>
<evidence type="ECO:0000256" key="2">
    <source>
        <dbReference type="ARBA" id="ARBA00022679"/>
    </source>
</evidence>
<evidence type="ECO:0000313" key="9">
    <source>
        <dbReference type="Proteomes" id="UP000515152"/>
    </source>
</evidence>
<dbReference type="SUPFAM" id="SSF55729">
    <property type="entry name" value="Acyl-CoA N-acyltransferases (Nat)"/>
    <property type="match status" value="1"/>
</dbReference>
<evidence type="ECO:0000313" key="11">
    <source>
        <dbReference type="RefSeq" id="XP_031434123.1"/>
    </source>
</evidence>
<dbReference type="PANTHER" id="PTHR13256:SF16">
    <property type="entry name" value="ALPHA_BETA-TUBULIN-N-ACETYLTRANSFERASE 9"/>
    <property type="match status" value="1"/>
</dbReference>
<dbReference type="EC" id="2.3.1.308" evidence="6"/>
<proteinExistence type="inferred from homology"/>
<dbReference type="InterPro" id="IPR000182">
    <property type="entry name" value="GNAT_dom"/>
</dbReference>
<organism evidence="10">
    <name type="scientific">Clupea harengus</name>
    <name type="common">Atlantic herring</name>
    <dbReference type="NCBI Taxonomy" id="7950"/>
    <lineage>
        <taxon>Eukaryota</taxon>
        <taxon>Metazoa</taxon>
        <taxon>Chordata</taxon>
        <taxon>Craniata</taxon>
        <taxon>Vertebrata</taxon>
        <taxon>Euteleostomi</taxon>
        <taxon>Actinopterygii</taxon>
        <taxon>Neopterygii</taxon>
        <taxon>Teleostei</taxon>
        <taxon>Clupei</taxon>
        <taxon>Clupeiformes</taxon>
        <taxon>Clupeoidei</taxon>
        <taxon>Clupeidae</taxon>
        <taxon>Clupea</taxon>
    </lineage>
</organism>
<evidence type="ECO:0000256" key="7">
    <source>
        <dbReference type="ARBA" id="ARBA00073356"/>
    </source>
</evidence>
<gene>
    <name evidence="10 11" type="primary">nat9</name>
</gene>
<dbReference type="InterPro" id="IPR039135">
    <property type="entry name" value="NAT9-like"/>
</dbReference>
<dbReference type="InterPro" id="IPR016181">
    <property type="entry name" value="Acyl_CoA_acyltransferase"/>
</dbReference>
<keyword evidence="3" id="KW-0012">Acyltransferase</keyword>
<accession>A0A6P3W7C7</accession>
<evidence type="ECO:0000256" key="6">
    <source>
        <dbReference type="ARBA" id="ARBA00066928"/>
    </source>
</evidence>
<dbReference type="FunFam" id="3.40.630.30:FF:000040">
    <property type="entry name" value="N-acetyltransferase 9 (putative)"/>
    <property type="match status" value="1"/>
</dbReference>
<comment type="catalytic activity">
    <reaction evidence="4">
        <text>N-terminal L-methionyl-[tubulin] + acetyl-CoA = N-terminal N(alpha)-acetyl-L-methionyl-[tubulin] + CoA + H(+)</text>
        <dbReference type="Rhea" id="RHEA:69607"/>
        <dbReference type="Rhea" id="RHEA-COMP:17729"/>
        <dbReference type="Rhea" id="RHEA-COMP:17730"/>
        <dbReference type="ChEBI" id="CHEBI:15378"/>
        <dbReference type="ChEBI" id="CHEBI:57287"/>
        <dbReference type="ChEBI" id="CHEBI:57288"/>
        <dbReference type="ChEBI" id="CHEBI:64731"/>
        <dbReference type="ChEBI" id="CHEBI:133414"/>
        <dbReference type="EC" id="2.3.1.308"/>
    </reaction>
</comment>
<feature type="domain" description="N-acetyltransferase" evidence="8">
    <location>
        <begin position="37"/>
        <end position="178"/>
    </location>
</feature>
<evidence type="ECO:0000256" key="4">
    <source>
        <dbReference type="ARBA" id="ARBA00051141"/>
    </source>
</evidence>
<keyword evidence="2" id="KW-0808">Transferase</keyword>
<reference evidence="10" key="1">
    <citation type="submission" date="2022-01" db="UniProtKB">
        <authorList>
            <consortium name="RefSeq"/>
        </authorList>
    </citation>
    <scope>IDENTIFICATION</scope>
</reference>
<comment type="similarity">
    <text evidence="1">Belongs to the acetyltransferase family. GNAT subfamily.</text>
</comment>
<evidence type="ECO:0000256" key="5">
    <source>
        <dbReference type="ARBA" id="ARBA00058998"/>
    </source>
</evidence>
<dbReference type="PROSITE" id="PS51186">
    <property type="entry name" value="GNAT"/>
    <property type="match status" value="1"/>
</dbReference>
<comment type="function">
    <text evidence="5">N-acetyltransferase that mediates the acetylation of the N-terminal residues of alpha- and beta-tubulin.</text>
</comment>
<evidence type="ECO:0000259" key="8">
    <source>
        <dbReference type="PROSITE" id="PS51186"/>
    </source>
</evidence>
<dbReference type="GeneID" id="105907488"/>
<sequence length="204" mass="23491">MRINENTLLEGKKIVLVPYNSNHVPRYHEWMGSEELQKLTASEPLSLEQEFEMQRSWREDDDKCTFIILDKQKWDEPTVPEEQCMVGDVNIYLTDPSDQSLAEVEIMIAEPSYRGRGIGKEVTQIMLCYAFTRLGIRKFEAKIGLDNTVSIAVFKKLGFGELSVSEAFREVTLGMNVDEAANPLLLCNTDLQEHEYRKARDSRH</sequence>
<dbReference type="RefSeq" id="XP_031434123.1">
    <property type="nucleotide sequence ID" value="XM_031578263.2"/>
</dbReference>
<evidence type="ECO:0000256" key="1">
    <source>
        <dbReference type="ARBA" id="ARBA00009342"/>
    </source>
</evidence>
<dbReference type="Proteomes" id="UP000515152">
    <property type="component" value="Chromosome 1"/>
</dbReference>
<dbReference type="RefSeq" id="XP_012691294.1">
    <property type="nucleotide sequence ID" value="XM_012835840.3"/>
</dbReference>
<evidence type="ECO:0000256" key="3">
    <source>
        <dbReference type="ARBA" id="ARBA00023315"/>
    </source>
</evidence>
<dbReference type="OrthoDB" id="5043642at2759"/>
<dbReference type="Pfam" id="PF13302">
    <property type="entry name" value="Acetyltransf_3"/>
    <property type="match status" value="1"/>
</dbReference>